<organism evidence="2">
    <name type="scientific">Sporolactobacillus sp. Y61</name>
    <dbReference type="NCBI Taxonomy" id="3160863"/>
    <lineage>
        <taxon>Bacteria</taxon>
        <taxon>Bacillati</taxon>
        <taxon>Bacillota</taxon>
        <taxon>Bacilli</taxon>
        <taxon>Bacillales</taxon>
        <taxon>Sporolactobacillaceae</taxon>
        <taxon>Sporolactobacillus</taxon>
    </lineage>
</organism>
<dbReference type="EMBL" id="CP159510">
    <property type="protein sequence ID" value="XCJ18103.1"/>
    <property type="molecule type" value="Genomic_DNA"/>
</dbReference>
<dbReference type="RefSeq" id="WP_353949182.1">
    <property type="nucleotide sequence ID" value="NZ_CP159510.1"/>
</dbReference>
<proteinExistence type="predicted"/>
<gene>
    <name evidence="2" type="ORF">ABNN70_06570</name>
</gene>
<dbReference type="PANTHER" id="PTHR43798">
    <property type="entry name" value="MONOACYLGLYCEROL LIPASE"/>
    <property type="match status" value="1"/>
</dbReference>
<protein>
    <submittedName>
        <fullName evidence="2">Alpha/beta hydrolase</fullName>
    </submittedName>
</protein>
<accession>A0AAU8IID0</accession>
<evidence type="ECO:0000259" key="1">
    <source>
        <dbReference type="Pfam" id="PF00561"/>
    </source>
</evidence>
<dbReference type="AlphaFoldDB" id="A0AAU8IID0"/>
<dbReference type="InterPro" id="IPR050266">
    <property type="entry name" value="AB_hydrolase_sf"/>
</dbReference>
<dbReference type="GO" id="GO:0016787">
    <property type="term" value="F:hydrolase activity"/>
    <property type="evidence" value="ECO:0007669"/>
    <property type="project" value="UniProtKB-KW"/>
</dbReference>
<name>A0AAU8IID0_9BACL</name>
<reference evidence="2" key="1">
    <citation type="submission" date="2024-06" db="EMBL/GenBank/DDBJ databases">
        <authorList>
            <person name="Fan A."/>
            <person name="Zhang F.Y."/>
            <person name="Zhang L."/>
        </authorList>
    </citation>
    <scope>NUCLEOTIDE SEQUENCE</scope>
    <source>
        <strain evidence="2">Y61</strain>
    </source>
</reference>
<dbReference type="InterPro" id="IPR029058">
    <property type="entry name" value="AB_hydrolase_fold"/>
</dbReference>
<dbReference type="Gene3D" id="3.40.50.1820">
    <property type="entry name" value="alpha/beta hydrolase"/>
    <property type="match status" value="1"/>
</dbReference>
<dbReference type="Pfam" id="PF00561">
    <property type="entry name" value="Abhydrolase_1"/>
    <property type="match status" value="1"/>
</dbReference>
<feature type="domain" description="AB hydrolase-1" evidence="1">
    <location>
        <begin position="24"/>
        <end position="249"/>
    </location>
</feature>
<dbReference type="PRINTS" id="PR00111">
    <property type="entry name" value="ABHYDROLASE"/>
</dbReference>
<dbReference type="InterPro" id="IPR000073">
    <property type="entry name" value="AB_hydrolase_1"/>
</dbReference>
<sequence>MSVFKRGDDTLYYHYYRAEKSRTTVVLIHDLGMDSGMWTGLISAMGGKFNILTYDFYGHGKSTGTGDLALPLLIEELQDLLRHLNLKRVHLVGCRYGAILALETALHDPGRIGSLTLMSLPFYCKEQDYAHESQINFQLLKLDRHLFEKKYILESVQPVTEEKTRLITTALRHVPDRLLAAPVQELLLRARTADFDLIGKLRKVRPPVLFIHGEYDPVFPASLAMLFSTYVPNNRFMVAPDASALIPLDQPQFAADLFVAFMKSDKRPLKAEPEIESMLNAVNRMIEKKYHPHTAHHRELLLSAMRGETHVFWNGREIDGNWNKRTAKELLLFIILNKGAVKRDTIIDALTPDLALNQARNRLRVALNYLHHLFDSQEEPGLHQLLLISRDTVALNAHAVCDIGLYVKHLDDLLWSDEPIMTRSEIFLSFLEDYHSDMLKDYTGVWMKQLAADVKNRLSQMLAQILIALKKEKNITEIRRVLQKGKKVEPYEGFCDGWMNALGQMSQENE</sequence>
<keyword evidence="2" id="KW-0378">Hydrolase</keyword>
<dbReference type="SUPFAM" id="SSF53474">
    <property type="entry name" value="alpha/beta-Hydrolases"/>
    <property type="match status" value="1"/>
</dbReference>
<evidence type="ECO:0000313" key="2">
    <source>
        <dbReference type="EMBL" id="XCJ18103.1"/>
    </source>
</evidence>